<comment type="similarity">
    <text evidence="2">Belongs to the GSP G family.</text>
</comment>
<evidence type="ECO:0000259" key="11">
    <source>
        <dbReference type="Pfam" id="PF08334"/>
    </source>
</evidence>
<evidence type="ECO:0000256" key="8">
    <source>
        <dbReference type="ARBA" id="ARBA00022989"/>
    </source>
</evidence>
<dbReference type="Pfam" id="PF08334">
    <property type="entry name" value="T2SSG"/>
    <property type="match status" value="1"/>
</dbReference>
<dbReference type="InterPro" id="IPR045584">
    <property type="entry name" value="Pilin-like"/>
</dbReference>
<evidence type="ECO:0000256" key="1">
    <source>
        <dbReference type="ARBA" id="ARBA00004377"/>
    </source>
</evidence>
<dbReference type="InterPro" id="IPR000983">
    <property type="entry name" value="Bac_GSPG_pilin"/>
</dbReference>
<evidence type="ECO:0000256" key="3">
    <source>
        <dbReference type="ARBA" id="ARBA00020042"/>
    </source>
</evidence>
<keyword evidence="5" id="KW-0488">Methylation</keyword>
<dbReference type="GO" id="GO:0005886">
    <property type="term" value="C:plasma membrane"/>
    <property type="evidence" value="ECO:0007669"/>
    <property type="project" value="UniProtKB-SubCell"/>
</dbReference>
<sequence>MLHYKLQFLSTLKTFVRARPSHARSSRSGFSLLEILVVLAIIALIAAVVGPRLFAQLDRSKTTTARLQIRSLEAALETMRLDIGRLPTEQEGLDVLIQADPSQVAGWAGPYLDKALPSDPWARPYVYVPPPADATGAPGAPDSRARVISYGADGAVGGEGVNADVNSDQAR</sequence>
<reference evidence="12 13" key="1">
    <citation type="submission" date="2020-08" db="EMBL/GenBank/DDBJ databases">
        <title>Genomic Encyclopedia of Type Strains, Phase IV (KMG-IV): sequencing the most valuable type-strain genomes for metagenomic binning, comparative biology and taxonomic classification.</title>
        <authorList>
            <person name="Goeker M."/>
        </authorList>
    </citation>
    <scope>NUCLEOTIDE SEQUENCE [LARGE SCALE GENOMIC DNA]</scope>
    <source>
        <strain evidence="12 13">DSM 4737</strain>
    </source>
</reference>
<comment type="subcellular location">
    <subcellularLocation>
        <location evidence="1">Cell inner membrane</location>
        <topology evidence="1">Single-pass membrane protein</topology>
    </subcellularLocation>
</comment>
<dbReference type="Gene3D" id="3.30.700.10">
    <property type="entry name" value="Glycoprotein, Type 4 Pilin"/>
    <property type="match status" value="1"/>
</dbReference>
<evidence type="ECO:0000256" key="4">
    <source>
        <dbReference type="ARBA" id="ARBA00022475"/>
    </source>
</evidence>
<evidence type="ECO:0000313" key="13">
    <source>
        <dbReference type="Proteomes" id="UP000545037"/>
    </source>
</evidence>
<organism evidence="12 13">
    <name type="scientific">Brevundimonas variabilis</name>
    <dbReference type="NCBI Taxonomy" id="74312"/>
    <lineage>
        <taxon>Bacteria</taxon>
        <taxon>Pseudomonadati</taxon>
        <taxon>Pseudomonadota</taxon>
        <taxon>Alphaproteobacteria</taxon>
        <taxon>Caulobacterales</taxon>
        <taxon>Caulobacteraceae</taxon>
        <taxon>Brevundimonas</taxon>
    </lineage>
</organism>
<dbReference type="PROSITE" id="PS00409">
    <property type="entry name" value="PROKAR_NTER_METHYL"/>
    <property type="match status" value="1"/>
</dbReference>
<dbReference type="SUPFAM" id="SSF54523">
    <property type="entry name" value="Pili subunits"/>
    <property type="match status" value="1"/>
</dbReference>
<keyword evidence="13" id="KW-1185">Reference proteome</keyword>
<dbReference type="InterPro" id="IPR013545">
    <property type="entry name" value="T2SS_protein-GspG_C"/>
</dbReference>
<accession>A0A7W9FDE5</accession>
<keyword evidence="4" id="KW-1003">Cell membrane</keyword>
<dbReference type="NCBIfam" id="TIGR01710">
    <property type="entry name" value="typeII_sec_gspG"/>
    <property type="match status" value="1"/>
</dbReference>
<evidence type="ECO:0000256" key="2">
    <source>
        <dbReference type="ARBA" id="ARBA00009984"/>
    </source>
</evidence>
<dbReference type="InterPro" id="IPR010054">
    <property type="entry name" value="Type2_sec_GspG"/>
</dbReference>
<keyword evidence="9 10" id="KW-0472">Membrane</keyword>
<dbReference type="AlphaFoldDB" id="A0A7W9FDE5"/>
<dbReference type="GO" id="GO:0015628">
    <property type="term" value="P:protein secretion by the type II secretion system"/>
    <property type="evidence" value="ECO:0007669"/>
    <property type="project" value="InterPro"/>
</dbReference>
<dbReference type="GO" id="GO:0015627">
    <property type="term" value="C:type II protein secretion system complex"/>
    <property type="evidence" value="ECO:0007669"/>
    <property type="project" value="InterPro"/>
</dbReference>
<evidence type="ECO:0000313" key="12">
    <source>
        <dbReference type="EMBL" id="MBB5745331.1"/>
    </source>
</evidence>
<keyword evidence="8 10" id="KW-1133">Transmembrane helix</keyword>
<dbReference type="Proteomes" id="UP000545037">
    <property type="component" value="Unassembled WGS sequence"/>
</dbReference>
<evidence type="ECO:0000256" key="5">
    <source>
        <dbReference type="ARBA" id="ARBA00022481"/>
    </source>
</evidence>
<feature type="domain" description="Type II secretion system protein GspG C-terminal" evidence="11">
    <location>
        <begin position="52"/>
        <end position="167"/>
    </location>
</feature>
<evidence type="ECO:0000256" key="6">
    <source>
        <dbReference type="ARBA" id="ARBA00022519"/>
    </source>
</evidence>
<protein>
    <recommendedName>
        <fullName evidence="3">Type II secretion system core protein G</fullName>
    </recommendedName>
</protein>
<name>A0A7W9FDE5_9CAUL</name>
<keyword evidence="7 10" id="KW-0812">Transmembrane</keyword>
<evidence type="ECO:0000256" key="9">
    <source>
        <dbReference type="ARBA" id="ARBA00023136"/>
    </source>
</evidence>
<feature type="transmembrane region" description="Helical" evidence="10">
    <location>
        <begin position="33"/>
        <end position="54"/>
    </location>
</feature>
<dbReference type="NCBIfam" id="TIGR02532">
    <property type="entry name" value="IV_pilin_GFxxxE"/>
    <property type="match status" value="1"/>
</dbReference>
<dbReference type="EMBL" id="JACHOR010000001">
    <property type="protein sequence ID" value="MBB5745331.1"/>
    <property type="molecule type" value="Genomic_DNA"/>
</dbReference>
<proteinExistence type="inferred from homology"/>
<evidence type="ECO:0000256" key="10">
    <source>
        <dbReference type="SAM" id="Phobius"/>
    </source>
</evidence>
<dbReference type="PRINTS" id="PR00813">
    <property type="entry name" value="BCTERIALGSPG"/>
</dbReference>
<dbReference type="InterPro" id="IPR012902">
    <property type="entry name" value="N_methyl_site"/>
</dbReference>
<dbReference type="RefSeq" id="WP_343060293.1">
    <property type="nucleotide sequence ID" value="NZ_JACHOR010000001.1"/>
</dbReference>
<keyword evidence="6" id="KW-0997">Cell inner membrane</keyword>
<dbReference type="Pfam" id="PF07963">
    <property type="entry name" value="N_methyl"/>
    <property type="match status" value="1"/>
</dbReference>
<evidence type="ECO:0000256" key="7">
    <source>
        <dbReference type="ARBA" id="ARBA00022692"/>
    </source>
</evidence>
<comment type="caution">
    <text evidence="12">The sequence shown here is derived from an EMBL/GenBank/DDBJ whole genome shotgun (WGS) entry which is preliminary data.</text>
</comment>
<gene>
    <name evidence="12" type="ORF">GGR13_000903</name>
</gene>